<feature type="compositionally biased region" description="Polar residues" evidence="12">
    <location>
        <begin position="330"/>
        <end position="349"/>
    </location>
</feature>
<dbReference type="PROSITE" id="PS51959">
    <property type="entry name" value="ENDOU"/>
    <property type="match status" value="1"/>
</dbReference>
<feature type="compositionally biased region" description="Low complexity" evidence="12">
    <location>
        <begin position="276"/>
        <end position="299"/>
    </location>
</feature>
<feature type="domain" description="EndoU" evidence="13">
    <location>
        <begin position="367"/>
        <end position="630"/>
    </location>
</feature>
<dbReference type="InterPro" id="IPR039787">
    <property type="entry name" value="ENDOU"/>
</dbReference>
<comment type="similarity">
    <text evidence="2 11">Belongs to the ENDOU family.</text>
</comment>
<evidence type="ECO:0000256" key="11">
    <source>
        <dbReference type="RuleBase" id="RU367085"/>
    </source>
</evidence>
<feature type="compositionally biased region" description="Polar residues" evidence="12">
    <location>
        <begin position="120"/>
        <end position="132"/>
    </location>
</feature>
<feature type="compositionally biased region" description="Polar residues" evidence="12">
    <location>
        <begin position="52"/>
        <end position="68"/>
    </location>
</feature>
<dbReference type="AlphaFoldDB" id="A0AAD9VMV7"/>
<dbReference type="GO" id="GO:0016829">
    <property type="term" value="F:lyase activity"/>
    <property type="evidence" value="ECO:0007669"/>
    <property type="project" value="UniProtKB-KW"/>
</dbReference>
<evidence type="ECO:0000313" key="15">
    <source>
        <dbReference type="Proteomes" id="UP001258017"/>
    </source>
</evidence>
<dbReference type="GO" id="GO:0003723">
    <property type="term" value="F:RNA binding"/>
    <property type="evidence" value="ECO:0007669"/>
    <property type="project" value="UniProtKB-UniRule"/>
</dbReference>
<protein>
    <recommendedName>
        <fullName evidence="13">EndoU domain-containing protein</fullName>
    </recommendedName>
</protein>
<feature type="signal peptide" evidence="11">
    <location>
        <begin position="1"/>
        <end position="22"/>
    </location>
</feature>
<dbReference type="GO" id="GO:0004521">
    <property type="term" value="F:RNA endonuclease activity"/>
    <property type="evidence" value="ECO:0007669"/>
    <property type="project" value="UniProtKB-UniRule"/>
</dbReference>
<feature type="region of interest" description="Disordered" evidence="12">
    <location>
        <begin position="276"/>
        <end position="366"/>
    </location>
</feature>
<keyword evidence="8 11" id="KW-0694">RNA-binding</keyword>
<reference evidence="14" key="2">
    <citation type="journal article" date="2023" name="Commun. Biol.">
        <title>Intrasexual cuticular hydrocarbon dimorphism in a wasp sheds light on hydrocarbon biosynthesis genes in Hymenoptera.</title>
        <authorList>
            <person name="Moris V.C."/>
            <person name="Podsiadlowski L."/>
            <person name="Martin S."/>
            <person name="Oeyen J.P."/>
            <person name="Donath A."/>
            <person name="Petersen M."/>
            <person name="Wilbrandt J."/>
            <person name="Misof B."/>
            <person name="Liedtke D."/>
            <person name="Thamm M."/>
            <person name="Scheiner R."/>
            <person name="Schmitt T."/>
            <person name="Niehuis O."/>
        </authorList>
    </citation>
    <scope>NUCLEOTIDE SEQUENCE</scope>
    <source>
        <strain evidence="14">GBR_01_08_01A</strain>
    </source>
</reference>
<feature type="compositionally biased region" description="Pro residues" evidence="12">
    <location>
        <begin position="300"/>
        <end position="318"/>
    </location>
</feature>
<comment type="caution">
    <text evidence="14">The sequence shown here is derived from an EMBL/GenBank/DDBJ whole genome shotgun (WGS) entry which is preliminary data.</text>
</comment>
<gene>
    <name evidence="14" type="ORF">KPH14_007733</name>
</gene>
<keyword evidence="10" id="KW-0456">Lyase</keyword>
<dbReference type="GO" id="GO:0016787">
    <property type="term" value="F:hydrolase activity"/>
    <property type="evidence" value="ECO:0007669"/>
    <property type="project" value="UniProtKB-KW"/>
</dbReference>
<evidence type="ECO:0000256" key="8">
    <source>
        <dbReference type="ARBA" id="ARBA00022884"/>
    </source>
</evidence>
<keyword evidence="9 11" id="KW-0464">Manganese</keyword>
<feature type="compositionally biased region" description="Polar residues" evidence="12">
    <location>
        <begin position="75"/>
        <end position="89"/>
    </location>
</feature>
<feature type="compositionally biased region" description="Polar residues" evidence="12">
    <location>
        <begin position="177"/>
        <end position="193"/>
    </location>
</feature>
<feature type="compositionally biased region" description="Low complexity" evidence="12">
    <location>
        <begin position="319"/>
        <end position="329"/>
    </location>
</feature>
<feature type="chain" id="PRO_5041768511" description="EndoU domain-containing protein" evidence="11">
    <location>
        <begin position="23"/>
        <end position="630"/>
    </location>
</feature>
<dbReference type="GO" id="GO:0046872">
    <property type="term" value="F:metal ion binding"/>
    <property type="evidence" value="ECO:0007669"/>
    <property type="project" value="UniProtKB-UniRule"/>
</dbReference>
<feature type="compositionally biased region" description="Polar residues" evidence="12">
    <location>
        <begin position="100"/>
        <end position="113"/>
    </location>
</feature>
<evidence type="ECO:0000256" key="9">
    <source>
        <dbReference type="ARBA" id="ARBA00023211"/>
    </source>
</evidence>
<dbReference type="PANTHER" id="PTHR12439:SF42">
    <property type="entry name" value="ENDORIBONUCLEASE-RELATED"/>
    <property type="match status" value="1"/>
</dbReference>
<dbReference type="Proteomes" id="UP001258017">
    <property type="component" value="Unassembled WGS sequence"/>
</dbReference>
<dbReference type="InterPro" id="IPR018998">
    <property type="entry name" value="EndoU_C"/>
</dbReference>
<keyword evidence="4 11" id="KW-0540">Nuclease</keyword>
<dbReference type="Pfam" id="PF09412">
    <property type="entry name" value="XendoU"/>
    <property type="match status" value="1"/>
</dbReference>
<evidence type="ECO:0000313" key="14">
    <source>
        <dbReference type="EMBL" id="KAK2580621.1"/>
    </source>
</evidence>
<accession>A0AAD9VMV7</accession>
<feature type="compositionally biased region" description="Low complexity" evidence="12">
    <location>
        <begin position="37"/>
        <end position="47"/>
    </location>
</feature>
<dbReference type="SUPFAM" id="SSF142877">
    <property type="entry name" value="EndoU-like"/>
    <property type="match status" value="1"/>
</dbReference>
<dbReference type="CDD" id="cd21159">
    <property type="entry name" value="XendoU"/>
    <property type="match status" value="1"/>
</dbReference>
<keyword evidence="6 11" id="KW-0255">Endonuclease</keyword>
<reference evidence="14" key="1">
    <citation type="submission" date="2021-08" db="EMBL/GenBank/DDBJ databases">
        <authorList>
            <person name="Misof B."/>
            <person name="Oliver O."/>
            <person name="Podsiadlowski L."/>
            <person name="Donath A."/>
            <person name="Peters R."/>
            <person name="Mayer C."/>
            <person name="Rust J."/>
            <person name="Gunkel S."/>
            <person name="Lesny P."/>
            <person name="Martin S."/>
            <person name="Oeyen J.P."/>
            <person name="Petersen M."/>
            <person name="Panagiotis P."/>
            <person name="Wilbrandt J."/>
            <person name="Tanja T."/>
        </authorList>
    </citation>
    <scope>NUCLEOTIDE SEQUENCE</scope>
    <source>
        <strain evidence="14">GBR_01_08_01A</strain>
        <tissue evidence="14">Thorax + abdomen</tissue>
    </source>
</reference>
<feature type="region of interest" description="Disordered" evidence="12">
    <location>
        <begin position="26"/>
        <end position="209"/>
    </location>
</feature>
<keyword evidence="5 11" id="KW-0479">Metal-binding</keyword>
<evidence type="ECO:0000259" key="13">
    <source>
        <dbReference type="PROSITE" id="PS51959"/>
    </source>
</evidence>
<proteinExistence type="inferred from homology"/>
<comment type="cofactor">
    <cofactor evidence="1 11">
        <name>Mn(2+)</name>
        <dbReference type="ChEBI" id="CHEBI:29035"/>
    </cofactor>
</comment>
<name>A0AAD9VMV7_9HYME</name>
<sequence>MVIRRTLIVSILVFFILVAAEARKTSSRKGSGGWGWGSRSSTRTTPRPRLPQQHQTRPQSTQSGSTPNKIGWNVPETNQRQPGSNTMTKPSAPAPDHNVASKTSATSLQSGYSPSGGYPRQSQPHGTQQSAPNPYAGQGYNPSAGQGYNPSVGGYNHGYPSPNMGQQPYNPMGHGYSQPSYGQPSFGQPSFGQPSFGGHSYNPSFGQAPQQTILMPSSQPYKPGIGQIAKEAFVYAGVSAGVNAAVNRLLPGGIYGHRESASSVPVSHTQITYNNYYNNQSTPTETANANSNPAAAQPAPAQPVPAQPAASLPPPNAAPAPAAASEPTQNAQTSANSNASPGNDGKSTQPNSSEGGNNPNPLGYVIPNEDIKKLSEELFNKDENNAFKYITIKLQGQKKDESITDDASDSLLDVKPEAYEIPTIKSVLDLHNNYELDVKVKENLTPEKREKESALLDNFLKTDVLQSAMKFLANKGYIPDDPYEFKDTLKRVWFSQFKRIDGDASSSGFETVYLAEQFDSDIIGLHNWIYYAKQEAEKKIDYLGYIKEAKFGDKAAILKIRSKLNGLVQPVTTIFVGTSPELEMALYTVCFFTRPNVPCQMSFSGTEFMIIANRVNYFGKDILVSAFPEI</sequence>
<evidence type="ECO:0000256" key="4">
    <source>
        <dbReference type="ARBA" id="ARBA00022722"/>
    </source>
</evidence>
<evidence type="ECO:0000256" key="7">
    <source>
        <dbReference type="ARBA" id="ARBA00022801"/>
    </source>
</evidence>
<evidence type="ECO:0000256" key="1">
    <source>
        <dbReference type="ARBA" id="ARBA00001936"/>
    </source>
</evidence>
<evidence type="ECO:0000256" key="5">
    <source>
        <dbReference type="ARBA" id="ARBA00022723"/>
    </source>
</evidence>
<organism evidence="14 15">
    <name type="scientific">Odynerus spinipes</name>
    <dbReference type="NCBI Taxonomy" id="1348599"/>
    <lineage>
        <taxon>Eukaryota</taxon>
        <taxon>Metazoa</taxon>
        <taxon>Ecdysozoa</taxon>
        <taxon>Arthropoda</taxon>
        <taxon>Hexapoda</taxon>
        <taxon>Insecta</taxon>
        <taxon>Pterygota</taxon>
        <taxon>Neoptera</taxon>
        <taxon>Endopterygota</taxon>
        <taxon>Hymenoptera</taxon>
        <taxon>Apocrita</taxon>
        <taxon>Aculeata</taxon>
        <taxon>Vespoidea</taxon>
        <taxon>Vespidae</taxon>
        <taxon>Eumeninae</taxon>
        <taxon>Odynerus</taxon>
    </lineage>
</organism>
<evidence type="ECO:0000256" key="10">
    <source>
        <dbReference type="ARBA" id="ARBA00023239"/>
    </source>
</evidence>
<dbReference type="EMBL" id="JAIFRP010000050">
    <property type="protein sequence ID" value="KAK2580621.1"/>
    <property type="molecule type" value="Genomic_DNA"/>
</dbReference>
<feature type="compositionally biased region" description="Low complexity" evidence="12">
    <location>
        <begin position="350"/>
        <end position="361"/>
    </location>
</feature>
<evidence type="ECO:0000256" key="6">
    <source>
        <dbReference type="ARBA" id="ARBA00022759"/>
    </source>
</evidence>
<evidence type="ECO:0000256" key="3">
    <source>
        <dbReference type="ARBA" id="ARBA00011245"/>
    </source>
</evidence>
<keyword evidence="11" id="KW-0732">Signal</keyword>
<comment type="subunit">
    <text evidence="3 11">Monomer.</text>
</comment>
<feature type="compositionally biased region" description="Polar residues" evidence="12">
    <location>
        <begin position="140"/>
        <end position="149"/>
    </location>
</feature>
<dbReference type="InterPro" id="IPR037227">
    <property type="entry name" value="EndoU-like"/>
</dbReference>
<keyword evidence="7 11" id="KW-0378">Hydrolase</keyword>
<evidence type="ECO:0000256" key="12">
    <source>
        <dbReference type="SAM" id="MobiDB-lite"/>
    </source>
</evidence>
<keyword evidence="15" id="KW-1185">Reference proteome</keyword>
<dbReference type="PANTHER" id="PTHR12439">
    <property type="entry name" value="PLACENTAL PROTEIN 11-RELATED"/>
    <property type="match status" value="1"/>
</dbReference>
<evidence type="ECO:0000256" key="2">
    <source>
        <dbReference type="ARBA" id="ARBA00010168"/>
    </source>
</evidence>